<evidence type="ECO:0000256" key="3">
    <source>
        <dbReference type="ARBA" id="ARBA00022989"/>
    </source>
</evidence>
<feature type="region of interest" description="Disordered" evidence="5">
    <location>
        <begin position="337"/>
        <end position="361"/>
    </location>
</feature>
<evidence type="ECO:0000313" key="8">
    <source>
        <dbReference type="Proteomes" id="UP001305779"/>
    </source>
</evidence>
<feature type="region of interest" description="Disordered" evidence="5">
    <location>
        <begin position="275"/>
        <end position="302"/>
    </location>
</feature>
<name>A0ABR0EPW7_ZASCE</name>
<keyword evidence="8" id="KW-1185">Reference proteome</keyword>
<comment type="caution">
    <text evidence="7">The sequence shown here is derived from an EMBL/GenBank/DDBJ whole genome shotgun (WGS) entry which is preliminary data.</text>
</comment>
<evidence type="ECO:0000256" key="2">
    <source>
        <dbReference type="ARBA" id="ARBA00022692"/>
    </source>
</evidence>
<keyword evidence="3 6" id="KW-1133">Transmembrane helix</keyword>
<dbReference type="PANTHER" id="PTHR15549">
    <property type="entry name" value="PAIRED IMMUNOGLOBULIN-LIKE TYPE 2 RECEPTOR"/>
    <property type="match status" value="1"/>
</dbReference>
<reference evidence="7 8" key="1">
    <citation type="journal article" date="2023" name="G3 (Bethesda)">
        <title>A chromosome-level genome assembly of Zasmidium syzygii isolated from banana leaves.</title>
        <authorList>
            <person name="van Westerhoven A.C."/>
            <person name="Mehrabi R."/>
            <person name="Talebi R."/>
            <person name="Steentjes M.B.F."/>
            <person name="Corcolon B."/>
            <person name="Chong P.A."/>
            <person name="Kema G.H.J."/>
            <person name="Seidl M.F."/>
        </authorList>
    </citation>
    <scope>NUCLEOTIDE SEQUENCE [LARGE SCALE GENOMIC DNA]</scope>
    <source>
        <strain evidence="7 8">P124</strain>
    </source>
</reference>
<accession>A0ABR0EPW7</accession>
<dbReference type="InterPro" id="IPR051694">
    <property type="entry name" value="Immunoregulatory_rcpt-like"/>
</dbReference>
<evidence type="ECO:0000313" key="7">
    <source>
        <dbReference type="EMBL" id="KAK4503657.1"/>
    </source>
</evidence>
<keyword evidence="4 6" id="KW-0472">Membrane</keyword>
<feature type="compositionally biased region" description="Basic and acidic residues" evidence="5">
    <location>
        <begin position="337"/>
        <end position="349"/>
    </location>
</feature>
<proteinExistence type="predicted"/>
<dbReference type="PANTHER" id="PTHR15549:SF30">
    <property type="entry name" value="MID2 DOMAIN-CONTAINING PROTEIN"/>
    <property type="match status" value="1"/>
</dbReference>
<feature type="region of interest" description="Disordered" evidence="5">
    <location>
        <begin position="105"/>
        <end position="134"/>
    </location>
</feature>
<evidence type="ECO:0000256" key="4">
    <source>
        <dbReference type="ARBA" id="ARBA00023136"/>
    </source>
</evidence>
<feature type="region of interest" description="Disordered" evidence="5">
    <location>
        <begin position="373"/>
        <end position="431"/>
    </location>
</feature>
<gene>
    <name evidence="7" type="ORF">PRZ48_004572</name>
</gene>
<keyword evidence="2 6" id="KW-0812">Transmembrane</keyword>
<organism evidence="7 8">
    <name type="scientific">Zasmidium cellare</name>
    <name type="common">Wine cellar mold</name>
    <name type="synonym">Racodium cellare</name>
    <dbReference type="NCBI Taxonomy" id="395010"/>
    <lineage>
        <taxon>Eukaryota</taxon>
        <taxon>Fungi</taxon>
        <taxon>Dikarya</taxon>
        <taxon>Ascomycota</taxon>
        <taxon>Pezizomycotina</taxon>
        <taxon>Dothideomycetes</taxon>
        <taxon>Dothideomycetidae</taxon>
        <taxon>Mycosphaerellales</taxon>
        <taxon>Mycosphaerellaceae</taxon>
        <taxon>Zasmidium</taxon>
    </lineage>
</organism>
<feature type="transmembrane region" description="Helical" evidence="6">
    <location>
        <begin position="307"/>
        <end position="328"/>
    </location>
</feature>
<evidence type="ECO:0000256" key="6">
    <source>
        <dbReference type="SAM" id="Phobius"/>
    </source>
</evidence>
<sequence length="431" mass="46488">MNRPLTLAQTTVTIGPTTWIENHFKVDYGVAEVRLMTLPITGNGQAFLEAPPPCTPRLLNATDVSAHKPSPETPSKGSKVGTGIGVVATAVFVAGVIAAVLRRRRKESSTHEYSEGNKSNGNNSPQGVKMGNMHEKDDGIDAVHELEAPLVPIEMPLGNESVEMEAKYLPPEVATTKESPKERQLLDSTYTVGNRTLETNDFSEFSGGIYFTRRNCSFFENGSTASCTQSISYSGDGTVFKTSIEYKTVAAFREVTITGNVDGYLRATETCNLGPSTVHGSSSTSTTVMATNDSRPEGERLSKGSEAGISVATVSAALLVLIVVLAFWRQRRRSSAREQHVQNESHGQADAHPSYEPADEDVKKDISHTLPELEAPNTIFEMPAFRDPVESPGDSVDARPQSPTSIDNRPLSALSDDVRSTVSPLSTIRST</sequence>
<feature type="compositionally biased region" description="Polar residues" evidence="5">
    <location>
        <begin position="116"/>
        <end position="126"/>
    </location>
</feature>
<protein>
    <submittedName>
        <fullName evidence="7">Uncharacterized protein</fullName>
    </submittedName>
</protein>
<dbReference type="EMBL" id="JAXOVC010000003">
    <property type="protein sequence ID" value="KAK4503657.1"/>
    <property type="molecule type" value="Genomic_DNA"/>
</dbReference>
<evidence type="ECO:0000256" key="1">
    <source>
        <dbReference type="ARBA" id="ARBA00004167"/>
    </source>
</evidence>
<comment type="subcellular location">
    <subcellularLocation>
        <location evidence="1">Membrane</location>
        <topology evidence="1">Single-pass membrane protein</topology>
    </subcellularLocation>
</comment>
<feature type="compositionally biased region" description="Polar residues" evidence="5">
    <location>
        <begin position="420"/>
        <end position="431"/>
    </location>
</feature>
<evidence type="ECO:0000256" key="5">
    <source>
        <dbReference type="SAM" id="MobiDB-lite"/>
    </source>
</evidence>
<dbReference type="Proteomes" id="UP001305779">
    <property type="component" value="Unassembled WGS sequence"/>
</dbReference>